<evidence type="ECO:0000256" key="3">
    <source>
        <dbReference type="ARBA" id="ARBA00023002"/>
    </source>
</evidence>
<sequence>MDISKIAKQLVKSVASAENVKIGSFWENSTCIIVFLRRQISELKPRLDDNNVRLVGIGLEELGVEEFVKGEFFKGELYIDMKKEAYKALGFKRLNIFNLWPSIFGKKSREMNSEAKKNDVGGNMAGDGMQNGGVLIVEKGGKLLLSFKQENASDHVENSEVLKALGLSAEDGASSGGEKGAEGGATGGPKVVCEEDVCRLEK</sequence>
<name>A0ABY7F1H3_MYAAR</name>
<dbReference type="Pfam" id="PF13911">
    <property type="entry name" value="AhpC-TSA_2"/>
    <property type="match status" value="1"/>
</dbReference>
<evidence type="ECO:0000313" key="5">
    <source>
        <dbReference type="EMBL" id="WAR15194.1"/>
    </source>
</evidence>
<feature type="compositionally biased region" description="Gly residues" evidence="4">
    <location>
        <begin position="174"/>
        <end position="187"/>
    </location>
</feature>
<keyword evidence="2" id="KW-0963">Cytoplasm</keyword>
<dbReference type="PANTHER" id="PTHR28630:SF29">
    <property type="entry name" value="PROSTAMIDE_PROSTAGLANDIN F SYNTHASE"/>
    <property type="match status" value="1"/>
</dbReference>
<dbReference type="CDD" id="cd02970">
    <property type="entry name" value="PRX_like2"/>
    <property type="match status" value="1"/>
</dbReference>
<feature type="region of interest" description="Disordered" evidence="4">
    <location>
        <begin position="171"/>
        <end position="190"/>
    </location>
</feature>
<dbReference type="Proteomes" id="UP001164746">
    <property type="component" value="Chromosome 9"/>
</dbReference>
<dbReference type="PANTHER" id="PTHR28630">
    <property type="match status" value="1"/>
</dbReference>
<organism evidence="5 6">
    <name type="scientific">Mya arenaria</name>
    <name type="common">Soft-shell clam</name>
    <dbReference type="NCBI Taxonomy" id="6604"/>
    <lineage>
        <taxon>Eukaryota</taxon>
        <taxon>Metazoa</taxon>
        <taxon>Spiralia</taxon>
        <taxon>Lophotrochozoa</taxon>
        <taxon>Mollusca</taxon>
        <taxon>Bivalvia</taxon>
        <taxon>Autobranchia</taxon>
        <taxon>Heteroconchia</taxon>
        <taxon>Euheterodonta</taxon>
        <taxon>Imparidentia</taxon>
        <taxon>Neoheterodontei</taxon>
        <taxon>Myida</taxon>
        <taxon>Myoidea</taxon>
        <taxon>Myidae</taxon>
        <taxon>Mya</taxon>
    </lineage>
</organism>
<evidence type="ECO:0000313" key="6">
    <source>
        <dbReference type="Proteomes" id="UP001164746"/>
    </source>
</evidence>
<gene>
    <name evidence="5" type="ORF">MAR_005299</name>
</gene>
<keyword evidence="6" id="KW-1185">Reference proteome</keyword>
<keyword evidence="3" id="KW-0560">Oxidoreductase</keyword>
<protein>
    <submittedName>
        <fullName evidence="5">PXL2B-like protein</fullName>
    </submittedName>
</protein>
<dbReference type="InterPro" id="IPR032801">
    <property type="entry name" value="PXL2A/B/C"/>
</dbReference>
<evidence type="ECO:0000256" key="4">
    <source>
        <dbReference type="SAM" id="MobiDB-lite"/>
    </source>
</evidence>
<accession>A0ABY7F1H3</accession>
<proteinExistence type="predicted"/>
<dbReference type="EMBL" id="CP111020">
    <property type="protein sequence ID" value="WAR15194.1"/>
    <property type="molecule type" value="Genomic_DNA"/>
</dbReference>
<evidence type="ECO:0000256" key="2">
    <source>
        <dbReference type="ARBA" id="ARBA00022490"/>
    </source>
</evidence>
<comment type="subcellular location">
    <subcellularLocation>
        <location evidence="1">Cytoplasm</location>
    </subcellularLocation>
</comment>
<reference evidence="5" key="1">
    <citation type="submission" date="2022-11" db="EMBL/GenBank/DDBJ databases">
        <title>Centuries of genome instability and evolution in soft-shell clam transmissible cancer (bioRxiv).</title>
        <authorList>
            <person name="Hart S.F.M."/>
            <person name="Yonemitsu M.A."/>
            <person name="Giersch R.M."/>
            <person name="Beal B.F."/>
            <person name="Arriagada G."/>
            <person name="Davis B.W."/>
            <person name="Ostrander E.A."/>
            <person name="Goff S.P."/>
            <person name="Metzger M.J."/>
        </authorList>
    </citation>
    <scope>NUCLEOTIDE SEQUENCE</scope>
    <source>
        <strain evidence="5">MELC-2E11</strain>
        <tissue evidence="5">Siphon/mantle</tissue>
    </source>
</reference>
<evidence type="ECO:0000256" key="1">
    <source>
        <dbReference type="ARBA" id="ARBA00004496"/>
    </source>
</evidence>